<keyword evidence="3 4" id="KW-0067">ATP-binding</keyword>
<keyword evidence="1" id="KW-0436">Ligase</keyword>
<dbReference type="AlphaFoldDB" id="A0AAW5KN45"/>
<feature type="domain" description="ATP-grasp" evidence="5">
    <location>
        <begin position="104"/>
        <end position="297"/>
    </location>
</feature>
<evidence type="ECO:0000256" key="1">
    <source>
        <dbReference type="ARBA" id="ARBA00022598"/>
    </source>
</evidence>
<dbReference type="PANTHER" id="PTHR43585:SF2">
    <property type="entry name" value="ATP-GRASP ENZYME FSQD"/>
    <property type="match status" value="1"/>
</dbReference>
<dbReference type="PROSITE" id="PS50975">
    <property type="entry name" value="ATP_GRASP"/>
    <property type="match status" value="1"/>
</dbReference>
<dbReference type="EMBL" id="JANGCN010000036">
    <property type="protein sequence ID" value="MCQ5154088.1"/>
    <property type="molecule type" value="Genomic_DNA"/>
</dbReference>
<dbReference type="PANTHER" id="PTHR43585">
    <property type="entry name" value="FUMIPYRROLE BIOSYNTHESIS PROTEIN C"/>
    <property type="match status" value="1"/>
</dbReference>
<dbReference type="Gene3D" id="3.30.470.20">
    <property type="entry name" value="ATP-grasp fold, B domain"/>
    <property type="match status" value="1"/>
</dbReference>
<name>A0AAW5KN45_9FIRM</name>
<dbReference type="InterPro" id="IPR052032">
    <property type="entry name" value="ATP-dep_AA_Ligase"/>
</dbReference>
<dbReference type="Gene3D" id="3.30.1490.20">
    <property type="entry name" value="ATP-grasp fold, A domain"/>
    <property type="match status" value="1"/>
</dbReference>
<organism evidence="6 7">
    <name type="scientific">Ruminococcus bicirculans</name>
    <name type="common">ex Wegman et al. 2014</name>
    <dbReference type="NCBI Taxonomy" id="1160721"/>
    <lineage>
        <taxon>Bacteria</taxon>
        <taxon>Bacillati</taxon>
        <taxon>Bacillota</taxon>
        <taxon>Clostridia</taxon>
        <taxon>Eubacteriales</taxon>
        <taxon>Oscillospiraceae</taxon>
        <taxon>Ruminococcus</taxon>
    </lineage>
</organism>
<sequence>MKKLLILGANPETVSLVEKAKDMGIYTIVTDYDPNAFAKKYADKAENVNAIDVDGLVNLARREKIDGVVVGVAEALLPTYCELCKRLGFPAYSTADVFNVMIRKDYFKKKCIEYGVPTIREYDPENIDNITYPVIVKPVDSCSSKGIRVCQNRKELETAIDYALEFSRVKKILIEEYMNGDEVISYYVMQDGNPIFVGMCDRYTHKEKKDLVQLPVSYIFPSKHINSYMKFSDKAVKNMIRGLGLKNGSIFFQCFVDSNGIVRMYEPGYRLNGAQEHLIVSRVSGIDAKEMYIQYALTGKVANVDLEPLSNPKPSEICCKLSPLVMVGKIKKIIGIEKIRNYSDVVSVNPSYNDGDDVTGEGTLKQIVCRFFIVSKNKYDLKRTIDNIQKEFKVINENGDNMLIGNFDTDIVIEDY</sequence>
<dbReference type="InterPro" id="IPR016185">
    <property type="entry name" value="PreATP-grasp_dom_sf"/>
</dbReference>
<dbReference type="GO" id="GO:0016874">
    <property type="term" value="F:ligase activity"/>
    <property type="evidence" value="ECO:0007669"/>
    <property type="project" value="UniProtKB-KW"/>
</dbReference>
<proteinExistence type="predicted"/>
<dbReference type="InterPro" id="IPR011761">
    <property type="entry name" value="ATP-grasp"/>
</dbReference>
<dbReference type="GO" id="GO:0046872">
    <property type="term" value="F:metal ion binding"/>
    <property type="evidence" value="ECO:0007669"/>
    <property type="project" value="InterPro"/>
</dbReference>
<evidence type="ECO:0000313" key="7">
    <source>
        <dbReference type="Proteomes" id="UP001206236"/>
    </source>
</evidence>
<reference evidence="6" key="1">
    <citation type="submission" date="2022-06" db="EMBL/GenBank/DDBJ databases">
        <title>Isolation of gut microbiota from human fecal samples.</title>
        <authorList>
            <person name="Pamer E.G."/>
            <person name="Barat B."/>
            <person name="Waligurski E."/>
            <person name="Medina S."/>
            <person name="Paddock L."/>
            <person name="Mostad J."/>
        </authorList>
    </citation>
    <scope>NUCLEOTIDE SEQUENCE</scope>
    <source>
        <strain evidence="6">DFI.5.57</strain>
    </source>
</reference>
<evidence type="ECO:0000313" key="6">
    <source>
        <dbReference type="EMBL" id="MCQ5154088.1"/>
    </source>
</evidence>
<evidence type="ECO:0000256" key="4">
    <source>
        <dbReference type="PROSITE-ProRule" id="PRU00409"/>
    </source>
</evidence>
<keyword evidence="2 4" id="KW-0547">Nucleotide-binding</keyword>
<dbReference type="Proteomes" id="UP001206236">
    <property type="component" value="Unassembled WGS sequence"/>
</dbReference>
<evidence type="ECO:0000256" key="3">
    <source>
        <dbReference type="ARBA" id="ARBA00022840"/>
    </source>
</evidence>
<protein>
    <submittedName>
        <fullName evidence="6">ATP-grasp domain-containing protein</fullName>
    </submittedName>
</protein>
<dbReference type="InterPro" id="IPR013815">
    <property type="entry name" value="ATP_grasp_subdomain_1"/>
</dbReference>
<dbReference type="SUPFAM" id="SSF56059">
    <property type="entry name" value="Glutathione synthetase ATP-binding domain-like"/>
    <property type="match status" value="1"/>
</dbReference>
<dbReference type="GO" id="GO:0005524">
    <property type="term" value="F:ATP binding"/>
    <property type="evidence" value="ECO:0007669"/>
    <property type="project" value="UniProtKB-UniRule"/>
</dbReference>
<dbReference type="RefSeq" id="WP_256322478.1">
    <property type="nucleotide sequence ID" value="NZ_JANGCN010000036.1"/>
</dbReference>
<gene>
    <name evidence="6" type="ORF">NE632_12330</name>
</gene>
<dbReference type="Pfam" id="PF13535">
    <property type="entry name" value="ATP-grasp_4"/>
    <property type="match status" value="1"/>
</dbReference>
<dbReference type="Gene3D" id="3.40.50.20">
    <property type="match status" value="1"/>
</dbReference>
<accession>A0AAW5KN45</accession>
<evidence type="ECO:0000259" key="5">
    <source>
        <dbReference type="PROSITE" id="PS50975"/>
    </source>
</evidence>
<comment type="caution">
    <text evidence="6">The sequence shown here is derived from an EMBL/GenBank/DDBJ whole genome shotgun (WGS) entry which is preliminary data.</text>
</comment>
<dbReference type="SUPFAM" id="SSF52440">
    <property type="entry name" value="PreATP-grasp domain"/>
    <property type="match status" value="1"/>
</dbReference>
<evidence type="ECO:0000256" key="2">
    <source>
        <dbReference type="ARBA" id="ARBA00022741"/>
    </source>
</evidence>